<dbReference type="AlphaFoldDB" id="A0A0D8XZA7"/>
<evidence type="ECO:0000313" key="3">
    <source>
        <dbReference type="Proteomes" id="UP000053766"/>
    </source>
</evidence>
<protein>
    <recommendedName>
        <fullName evidence="4">MARVEL domain-containing protein</fullName>
    </recommendedName>
</protein>
<organism evidence="2 3">
    <name type="scientific">Dictyocaulus viviparus</name>
    <name type="common">Bovine lungworm</name>
    <dbReference type="NCBI Taxonomy" id="29172"/>
    <lineage>
        <taxon>Eukaryota</taxon>
        <taxon>Metazoa</taxon>
        <taxon>Ecdysozoa</taxon>
        <taxon>Nematoda</taxon>
        <taxon>Chromadorea</taxon>
        <taxon>Rhabditida</taxon>
        <taxon>Rhabditina</taxon>
        <taxon>Rhabditomorpha</taxon>
        <taxon>Strongyloidea</taxon>
        <taxon>Metastrongylidae</taxon>
        <taxon>Dictyocaulus</taxon>
    </lineage>
</organism>
<keyword evidence="1" id="KW-0472">Membrane</keyword>
<dbReference type="EMBL" id="KN716243">
    <property type="protein sequence ID" value="KJH49182.1"/>
    <property type="molecule type" value="Genomic_DNA"/>
</dbReference>
<dbReference type="Proteomes" id="UP000053766">
    <property type="component" value="Unassembled WGS sequence"/>
</dbReference>
<reference evidence="2 3" key="1">
    <citation type="submission" date="2013-11" db="EMBL/GenBank/DDBJ databases">
        <title>Draft genome of the bovine lungworm Dictyocaulus viviparus.</title>
        <authorList>
            <person name="Mitreva M."/>
        </authorList>
    </citation>
    <scope>NUCLEOTIDE SEQUENCE [LARGE SCALE GENOMIC DNA]</scope>
    <source>
        <strain evidence="2 3">HannoverDv2000</strain>
    </source>
</reference>
<evidence type="ECO:0008006" key="4">
    <source>
        <dbReference type="Google" id="ProtNLM"/>
    </source>
</evidence>
<evidence type="ECO:0000256" key="1">
    <source>
        <dbReference type="SAM" id="Phobius"/>
    </source>
</evidence>
<feature type="transmembrane region" description="Helical" evidence="1">
    <location>
        <begin position="76"/>
        <end position="95"/>
    </location>
</feature>
<proteinExistence type="predicted"/>
<gene>
    <name evidence="2" type="ORF">DICVIV_04683</name>
</gene>
<accession>A0A0D8XZA7</accession>
<keyword evidence="1" id="KW-0812">Transmembrane</keyword>
<name>A0A0D8XZA7_DICVI</name>
<dbReference type="OrthoDB" id="5858019at2759"/>
<keyword evidence="1" id="KW-1133">Transmembrane helix</keyword>
<keyword evidence="3" id="KW-1185">Reference proteome</keyword>
<reference evidence="3" key="2">
    <citation type="journal article" date="2016" name="Sci. Rep.">
        <title>Dictyocaulus viviparus genome, variome and transcriptome elucidate lungworm biology and support future intervention.</title>
        <authorList>
            <person name="McNulty S.N."/>
            <person name="Strube C."/>
            <person name="Rosa B.A."/>
            <person name="Martin J.C."/>
            <person name="Tyagi R."/>
            <person name="Choi Y.J."/>
            <person name="Wang Q."/>
            <person name="Hallsworth Pepin K."/>
            <person name="Zhang X."/>
            <person name="Ozersky P."/>
            <person name="Wilson R.K."/>
            <person name="Sternberg P.W."/>
            <person name="Gasser R.B."/>
            <person name="Mitreva M."/>
        </authorList>
    </citation>
    <scope>NUCLEOTIDE SEQUENCE [LARGE SCALE GENOMIC DNA]</scope>
    <source>
        <strain evidence="3">HannoverDv2000</strain>
    </source>
</reference>
<sequence length="141" mass="15540">MKLESNIYFYLVVRLLCVINCVVVLFCVALSSGWSSRLAPIIGLIFDLLSLLFVGGAIATLFAWKLDEMSLPKRCIFMLVFMMMSIISGAMFLIAPTVCDSFNKYGCFQTYYSGTFKVAANHYVNSNDAVLAAKHSTSSGT</sequence>
<feature type="transmembrane region" description="Helical" evidence="1">
    <location>
        <begin position="7"/>
        <end position="32"/>
    </location>
</feature>
<evidence type="ECO:0000313" key="2">
    <source>
        <dbReference type="EMBL" id="KJH49182.1"/>
    </source>
</evidence>
<feature type="transmembrane region" description="Helical" evidence="1">
    <location>
        <begin position="38"/>
        <end position="64"/>
    </location>
</feature>